<evidence type="ECO:0000313" key="2">
    <source>
        <dbReference type="EMBL" id="CAI4017354.1"/>
    </source>
</evidence>
<dbReference type="EMBL" id="CAMXCT020006632">
    <property type="protein sequence ID" value="CAL1170729.1"/>
    <property type="molecule type" value="Genomic_DNA"/>
</dbReference>
<dbReference type="OrthoDB" id="367221at2759"/>
<gene>
    <name evidence="2" type="ORF">C1SCF055_LOCUS42004</name>
</gene>
<accession>A0A9P1GM23</accession>
<organism evidence="2">
    <name type="scientific">Cladocopium goreaui</name>
    <dbReference type="NCBI Taxonomy" id="2562237"/>
    <lineage>
        <taxon>Eukaryota</taxon>
        <taxon>Sar</taxon>
        <taxon>Alveolata</taxon>
        <taxon>Dinophyceae</taxon>
        <taxon>Suessiales</taxon>
        <taxon>Symbiodiniaceae</taxon>
        <taxon>Cladocopium</taxon>
    </lineage>
</organism>
<keyword evidence="4" id="KW-1185">Reference proteome</keyword>
<dbReference type="Proteomes" id="UP001152797">
    <property type="component" value="Unassembled WGS sequence"/>
</dbReference>
<dbReference type="EMBL" id="CAMXCT010006632">
    <property type="protein sequence ID" value="CAI4017354.1"/>
    <property type="molecule type" value="Genomic_DNA"/>
</dbReference>
<reference evidence="2" key="1">
    <citation type="submission" date="2022-10" db="EMBL/GenBank/DDBJ databases">
        <authorList>
            <person name="Chen Y."/>
            <person name="Dougan E. K."/>
            <person name="Chan C."/>
            <person name="Rhodes N."/>
            <person name="Thang M."/>
        </authorList>
    </citation>
    <scope>NUCLEOTIDE SEQUENCE</scope>
</reference>
<feature type="region of interest" description="Disordered" evidence="1">
    <location>
        <begin position="1"/>
        <end position="66"/>
    </location>
</feature>
<evidence type="ECO:0000313" key="4">
    <source>
        <dbReference type="Proteomes" id="UP001152797"/>
    </source>
</evidence>
<feature type="compositionally biased region" description="Basic and acidic residues" evidence="1">
    <location>
        <begin position="16"/>
        <end position="33"/>
    </location>
</feature>
<comment type="caution">
    <text evidence="2">The sequence shown here is derived from an EMBL/GenBank/DDBJ whole genome shotgun (WGS) entry which is preliminary data.</text>
</comment>
<dbReference type="EMBL" id="CAMXCT030006632">
    <property type="protein sequence ID" value="CAL4804666.1"/>
    <property type="molecule type" value="Genomic_DNA"/>
</dbReference>
<name>A0A9P1GM23_9DINO</name>
<sequence>MSDESAAPGATADSGPGKEETKVQKEAGKDHGQPKPTATASQAPSAKKRGSGPGGGDAKRQKASKGVVIAVGDRGVYFTTMNSGSVDKAKRDLQQMLEAYKVGSETELHTVLRGGTCWDLKQGQIQHLRLSNSEATKGMGFLKLMNEGGASPSEALN</sequence>
<evidence type="ECO:0000313" key="3">
    <source>
        <dbReference type="EMBL" id="CAL1170729.1"/>
    </source>
</evidence>
<dbReference type="AlphaFoldDB" id="A0A9P1GM23"/>
<reference evidence="3" key="2">
    <citation type="submission" date="2024-04" db="EMBL/GenBank/DDBJ databases">
        <authorList>
            <person name="Chen Y."/>
            <person name="Shah S."/>
            <person name="Dougan E. K."/>
            <person name="Thang M."/>
            <person name="Chan C."/>
        </authorList>
    </citation>
    <scope>NUCLEOTIDE SEQUENCE [LARGE SCALE GENOMIC DNA]</scope>
</reference>
<proteinExistence type="predicted"/>
<protein>
    <submittedName>
        <fullName evidence="2">Uncharacterized protein</fullName>
    </submittedName>
</protein>
<evidence type="ECO:0000256" key="1">
    <source>
        <dbReference type="SAM" id="MobiDB-lite"/>
    </source>
</evidence>